<dbReference type="EMBL" id="RCMK01000204">
    <property type="protein sequence ID" value="KAG2944250.1"/>
    <property type="molecule type" value="Genomic_DNA"/>
</dbReference>
<reference evidence="1" key="1">
    <citation type="submission" date="2018-10" db="EMBL/GenBank/DDBJ databases">
        <title>Effector identification in a new, highly contiguous assembly of the strawberry crown rot pathogen Phytophthora cactorum.</title>
        <authorList>
            <person name="Armitage A.D."/>
            <person name="Nellist C.F."/>
            <person name="Bates H."/>
            <person name="Vickerstaff R.J."/>
            <person name="Harrison R.J."/>
        </authorList>
    </citation>
    <scope>NUCLEOTIDE SEQUENCE</scope>
    <source>
        <strain evidence="1">15-7</strain>
        <strain evidence="2">4032</strain>
        <strain evidence="3">4040</strain>
        <strain evidence="4">P415</strain>
    </source>
</reference>
<dbReference type="AlphaFoldDB" id="A0A8T0YX88"/>
<sequence length="46" mass="5460">MSLLRTCTDNHRAEMQVLMKHNRSEIRKMEMASFTDNKSVDQTEFV</sequence>
<evidence type="ECO:0000313" key="2">
    <source>
        <dbReference type="EMBL" id="KAG2912343.1"/>
    </source>
</evidence>
<evidence type="ECO:0000313" key="1">
    <source>
        <dbReference type="EMBL" id="KAG2854284.1"/>
    </source>
</evidence>
<name>A0A8T0YX88_9STRA</name>
<evidence type="ECO:0000313" key="4">
    <source>
        <dbReference type="EMBL" id="KAG2977146.1"/>
    </source>
</evidence>
<protein>
    <submittedName>
        <fullName evidence="1">Uncharacterized protein</fullName>
    </submittedName>
</protein>
<dbReference type="Proteomes" id="UP000774804">
    <property type="component" value="Unassembled WGS sequence"/>
</dbReference>
<evidence type="ECO:0000313" key="3">
    <source>
        <dbReference type="EMBL" id="KAG2944250.1"/>
    </source>
</evidence>
<proteinExistence type="predicted"/>
<dbReference type="Proteomes" id="UP000735874">
    <property type="component" value="Unassembled WGS sequence"/>
</dbReference>
<dbReference type="Proteomes" id="UP000736787">
    <property type="component" value="Unassembled WGS sequence"/>
</dbReference>
<comment type="caution">
    <text evidence="1">The sequence shown here is derived from an EMBL/GenBank/DDBJ whole genome shotgun (WGS) entry which is preliminary data.</text>
</comment>
<dbReference type="EMBL" id="RCMG01000435">
    <property type="protein sequence ID" value="KAG2854284.1"/>
    <property type="molecule type" value="Genomic_DNA"/>
</dbReference>
<dbReference type="EMBL" id="RCMI01000410">
    <property type="protein sequence ID" value="KAG2912343.1"/>
    <property type="molecule type" value="Genomic_DNA"/>
</dbReference>
<dbReference type="EMBL" id="RCML01000435">
    <property type="protein sequence ID" value="KAG2977146.1"/>
    <property type="molecule type" value="Genomic_DNA"/>
</dbReference>
<organism evidence="1 5">
    <name type="scientific">Phytophthora cactorum</name>
    <dbReference type="NCBI Taxonomy" id="29920"/>
    <lineage>
        <taxon>Eukaryota</taxon>
        <taxon>Sar</taxon>
        <taxon>Stramenopiles</taxon>
        <taxon>Oomycota</taxon>
        <taxon>Peronosporomycetes</taxon>
        <taxon>Peronosporales</taxon>
        <taxon>Peronosporaceae</taxon>
        <taxon>Phytophthora</taxon>
    </lineage>
</organism>
<evidence type="ECO:0000313" key="5">
    <source>
        <dbReference type="Proteomes" id="UP000735874"/>
    </source>
</evidence>
<dbReference type="Proteomes" id="UP000697107">
    <property type="component" value="Unassembled WGS sequence"/>
</dbReference>
<gene>
    <name evidence="1" type="ORF">PC113_g13443</name>
    <name evidence="2" type="ORF">PC115_g12358</name>
    <name evidence="3" type="ORF">PC117_g9100</name>
    <name evidence="4" type="ORF">PC118_g13049</name>
</gene>
<accession>A0A8T0YX88</accession>